<dbReference type="PRINTS" id="PR01183">
    <property type="entry name" value="RIBORDTASEM1"/>
</dbReference>
<dbReference type="PANTHER" id="PTHR11573:SF6">
    <property type="entry name" value="RIBONUCLEOSIDE-DIPHOSPHATE REDUCTASE LARGE SUBUNIT"/>
    <property type="match status" value="1"/>
</dbReference>
<evidence type="ECO:0000256" key="6">
    <source>
        <dbReference type="ARBA" id="ARBA00023000"/>
    </source>
</evidence>
<dbReference type="GO" id="GO:0005971">
    <property type="term" value="C:ribonucleoside-diphosphate reductase complex"/>
    <property type="evidence" value="ECO:0007669"/>
    <property type="project" value="TreeGrafter"/>
</dbReference>
<dbReference type="Pfam" id="PF02867">
    <property type="entry name" value="Ribonuc_red_lgC"/>
    <property type="match status" value="1"/>
</dbReference>
<dbReference type="SUPFAM" id="SSF55608">
    <property type="entry name" value="Homing endonucleases"/>
    <property type="match status" value="1"/>
</dbReference>
<keyword evidence="6" id="KW-0651">Protein splicing</keyword>
<dbReference type="Pfam" id="PF14528">
    <property type="entry name" value="LAGLIDADG_3"/>
    <property type="match status" value="1"/>
</dbReference>
<feature type="domain" description="ATP-cone" evidence="9">
    <location>
        <begin position="1"/>
        <end position="93"/>
    </location>
</feature>
<keyword evidence="8" id="KW-0215">Deoxyribonucleotide synthesis</keyword>
<evidence type="ECO:0000259" key="9">
    <source>
        <dbReference type="PROSITE" id="PS51161"/>
    </source>
</evidence>
<dbReference type="InterPro" id="IPR005144">
    <property type="entry name" value="ATP-cone_dom"/>
</dbReference>
<evidence type="ECO:0000256" key="3">
    <source>
        <dbReference type="ARBA" id="ARBA00022741"/>
    </source>
</evidence>
<dbReference type="PROSITE" id="PS51161">
    <property type="entry name" value="ATP_CONE"/>
    <property type="match status" value="1"/>
</dbReference>
<sequence length="941" mass="107706">MRVIKRNGKFEDVSFDKVIRRIRNIAANCGGLNGVELDEIAQKICSHIFDGVKTSELDELTGRLAASMITHHPDYGVLASRIVISNHQKNTLNTFSDKMMLLYHNTECLSNEFYTNLKKYKNQIDKHIDYDRDFSYDYFAFKTLEKAYLLKIKSKIIERPQDMLMRVSLFLHGNTGIDKVLRCYNFLSNKYFIHATPTLFHAGSPKSQLLSCFLIGTKDSIKGIYKTITDCAQISKWAGGIGVHVSNIRASNSLIRGTNGRSDGIIPMLKVYNSTALFVNQSGKRAGSFAIYLETWHADIFEFLDLKKTHGDMEKRALDLFYAMWISDLFMERVEKDEMWSLFSPDEAKGLTDVYGDEFEELYVKYEKEGIARKTVNARKLWNAILTAQIETGTPYLLCKDAANRKTNQKNLGTIKSSNLCVSPETLILTDKGHMEIQELEGQNVNVWNGLEFSNTKVFKTGINQELMEVTFSDGCSLTCTPYHKFYIQEKYIGYKNKKDIINHKNVKTIEAQHLKPDMKLIKCEFPVIDGKEELKYAYTNGFFSGDGTYGNITEHSEVKCSYKSLDEKSFCKRHIKYQKSNEVSEYCKGICYSKKTKVTLYGEKMKLLEHLDYDTCGEINNNKLNVTLKVSLKDKFFVPITGYTIKSKMEWFSGYADADGSICNNQGNCSLQIVSIEKDFLLNIKLMLQTCGINTKISESRPERKSYLPDGKGGHKYYNSKRNWRLLMASNELQKIMALGFNPKRLKIQVSDIQRNATKFITITNTKKLERKADTYCFTESKRHAGIFNGVIGSNCAEILEYSDDKEYACCTLSSVGLPKFVEDGKFNYEKLMEVVEIIVDNLNIVIDKNFYPVPETELSNKRHRPLGLGVQGLADTFVLLRYPFDSPEAKQLNNDIFECIYYTALRKSCELSKRDGPYSTFKGSPLSEGKFQFDLWDEE</sequence>
<gene>
    <name evidence="10" type="ORF">METZ01_LOCUS113817</name>
</gene>
<dbReference type="PANTHER" id="PTHR11573">
    <property type="entry name" value="RIBONUCLEOSIDE-DIPHOSPHATE REDUCTASE LARGE CHAIN"/>
    <property type="match status" value="1"/>
</dbReference>
<keyword evidence="4" id="KW-0068">Autocatalytic cleavage</keyword>
<keyword evidence="5" id="KW-0067">ATP-binding</keyword>
<evidence type="ECO:0000313" key="10">
    <source>
        <dbReference type="EMBL" id="SVA60963.1"/>
    </source>
</evidence>
<comment type="similarity">
    <text evidence="1">Belongs to the ribonucleoside diphosphate reductase large chain family.</text>
</comment>
<dbReference type="GO" id="GO:0004748">
    <property type="term" value="F:ribonucleoside-diphosphate reductase activity, thioredoxin disulfide as acceptor"/>
    <property type="evidence" value="ECO:0007669"/>
    <property type="project" value="UniProtKB-EC"/>
</dbReference>
<dbReference type="UniPathway" id="UPA00326"/>
<dbReference type="SUPFAM" id="SSF51294">
    <property type="entry name" value="Hedgehog/intein (Hint) domain"/>
    <property type="match status" value="1"/>
</dbReference>
<keyword evidence="3" id="KW-0547">Nucleotide-binding</keyword>
<feature type="non-terminal residue" evidence="10">
    <location>
        <position position="941"/>
    </location>
</feature>
<dbReference type="EC" id="1.17.4.1" evidence="2"/>
<evidence type="ECO:0000256" key="7">
    <source>
        <dbReference type="ARBA" id="ARBA00023002"/>
    </source>
</evidence>
<dbReference type="SMART" id="SM00306">
    <property type="entry name" value="HintN"/>
    <property type="match status" value="1"/>
</dbReference>
<evidence type="ECO:0000256" key="4">
    <source>
        <dbReference type="ARBA" id="ARBA00022813"/>
    </source>
</evidence>
<evidence type="ECO:0000256" key="8">
    <source>
        <dbReference type="ARBA" id="ARBA00023116"/>
    </source>
</evidence>
<dbReference type="CDD" id="cd00081">
    <property type="entry name" value="Hint"/>
    <property type="match status" value="1"/>
</dbReference>
<name>A0A381X9P8_9ZZZZ</name>
<dbReference type="Pfam" id="PF03477">
    <property type="entry name" value="ATP-cone"/>
    <property type="match status" value="1"/>
</dbReference>
<evidence type="ECO:0000256" key="5">
    <source>
        <dbReference type="ARBA" id="ARBA00022840"/>
    </source>
</evidence>
<reference evidence="10" key="1">
    <citation type="submission" date="2018-05" db="EMBL/GenBank/DDBJ databases">
        <authorList>
            <person name="Lanie J.A."/>
            <person name="Ng W.-L."/>
            <person name="Kazmierczak K.M."/>
            <person name="Andrzejewski T.M."/>
            <person name="Davidsen T.M."/>
            <person name="Wayne K.J."/>
            <person name="Tettelin H."/>
            <person name="Glass J.I."/>
            <person name="Rusch D."/>
            <person name="Podicherti R."/>
            <person name="Tsui H.-C.T."/>
            <person name="Winkler M.E."/>
        </authorList>
    </citation>
    <scope>NUCLEOTIDE SEQUENCE</scope>
</reference>
<dbReference type="InterPro" id="IPR000788">
    <property type="entry name" value="RNR_lg_C"/>
</dbReference>
<dbReference type="InterPro" id="IPR006141">
    <property type="entry name" value="Intein_N"/>
</dbReference>
<dbReference type="SUPFAM" id="SSF51998">
    <property type="entry name" value="PFL-like glycyl radical enzymes"/>
    <property type="match status" value="1"/>
</dbReference>
<accession>A0A381X9P8</accession>
<evidence type="ECO:0000256" key="2">
    <source>
        <dbReference type="ARBA" id="ARBA00012274"/>
    </source>
</evidence>
<dbReference type="InterPro" id="IPR013509">
    <property type="entry name" value="RNR_lsu_N"/>
</dbReference>
<evidence type="ECO:0000256" key="1">
    <source>
        <dbReference type="ARBA" id="ARBA00010406"/>
    </source>
</evidence>
<dbReference type="InterPro" id="IPR036844">
    <property type="entry name" value="Hint_dom_sf"/>
</dbReference>
<dbReference type="EMBL" id="UINC01014261">
    <property type="protein sequence ID" value="SVA60963.1"/>
    <property type="molecule type" value="Genomic_DNA"/>
</dbReference>
<dbReference type="GO" id="GO:0016539">
    <property type="term" value="P:intein-mediated protein splicing"/>
    <property type="evidence" value="ECO:0007669"/>
    <property type="project" value="InterPro"/>
</dbReference>
<dbReference type="InterPro" id="IPR039718">
    <property type="entry name" value="Rrm1"/>
</dbReference>
<dbReference type="GO" id="GO:0009263">
    <property type="term" value="P:deoxyribonucleotide biosynthetic process"/>
    <property type="evidence" value="ECO:0007669"/>
    <property type="project" value="UniProtKB-KW"/>
</dbReference>
<keyword evidence="7" id="KW-0560">Oxidoreductase</keyword>
<proteinExistence type="inferred from homology"/>
<protein>
    <recommendedName>
        <fullName evidence="2">ribonucleoside-diphosphate reductase</fullName>
        <ecNumber evidence="2">1.17.4.1</ecNumber>
    </recommendedName>
</protein>
<dbReference type="Gene3D" id="3.20.70.20">
    <property type="match status" value="2"/>
</dbReference>
<dbReference type="InterPro" id="IPR008926">
    <property type="entry name" value="RNR_R1-su_N"/>
</dbReference>
<dbReference type="AlphaFoldDB" id="A0A381X9P8"/>
<dbReference type="GO" id="GO:0004519">
    <property type="term" value="F:endonuclease activity"/>
    <property type="evidence" value="ECO:0007669"/>
    <property type="project" value="InterPro"/>
</dbReference>
<dbReference type="Gene3D" id="3.10.28.10">
    <property type="entry name" value="Homing endonucleases"/>
    <property type="match status" value="1"/>
</dbReference>
<dbReference type="SUPFAM" id="SSF48168">
    <property type="entry name" value="R1 subunit of ribonucleotide reductase, N-terminal domain"/>
    <property type="match status" value="1"/>
</dbReference>
<dbReference type="InterPro" id="IPR004860">
    <property type="entry name" value="LAGLIDADG_dom"/>
</dbReference>
<dbReference type="InterPro" id="IPR003587">
    <property type="entry name" value="Hint_dom_N"/>
</dbReference>
<organism evidence="10">
    <name type="scientific">marine metagenome</name>
    <dbReference type="NCBI Taxonomy" id="408172"/>
    <lineage>
        <taxon>unclassified sequences</taxon>
        <taxon>metagenomes</taxon>
        <taxon>ecological metagenomes</taxon>
    </lineage>
</organism>
<dbReference type="NCBIfam" id="TIGR01445">
    <property type="entry name" value="intein_Nterm"/>
    <property type="match status" value="1"/>
</dbReference>
<dbReference type="PROSITE" id="PS50817">
    <property type="entry name" value="INTEIN_N_TER"/>
    <property type="match status" value="1"/>
</dbReference>
<dbReference type="GO" id="GO:0005524">
    <property type="term" value="F:ATP binding"/>
    <property type="evidence" value="ECO:0007669"/>
    <property type="project" value="UniProtKB-KW"/>
</dbReference>
<dbReference type="Pfam" id="PF00317">
    <property type="entry name" value="Ribonuc_red_lgN"/>
    <property type="match status" value="1"/>
</dbReference>
<dbReference type="InterPro" id="IPR027434">
    <property type="entry name" value="Homing_endonucl"/>
</dbReference>